<evidence type="ECO:0000259" key="7">
    <source>
        <dbReference type="Pfam" id="PF25917"/>
    </source>
</evidence>
<proteinExistence type="predicted"/>
<feature type="domain" description="CusB-like beta-barrel" evidence="8">
    <location>
        <begin position="265"/>
        <end position="304"/>
    </location>
</feature>
<dbReference type="Gene3D" id="1.10.287.470">
    <property type="entry name" value="Helix hairpin bin"/>
    <property type="match status" value="1"/>
</dbReference>
<dbReference type="Gene3D" id="2.40.30.170">
    <property type="match status" value="1"/>
</dbReference>
<feature type="domain" description="Multidrug resistance protein MdtA-like barrel-sandwich hybrid" evidence="7">
    <location>
        <begin position="50"/>
        <end position="260"/>
    </location>
</feature>
<gene>
    <name evidence="9" type="ORF">GO495_19675</name>
</gene>
<dbReference type="RefSeq" id="WP_157301423.1">
    <property type="nucleotide sequence ID" value="NZ_BAAAZB010000002.1"/>
</dbReference>
<protein>
    <submittedName>
        <fullName evidence="9">HlyD family efflux transporter periplasmic adaptor subunit</fullName>
    </submittedName>
</protein>
<reference evidence="9 10" key="1">
    <citation type="submission" date="2019-12" db="EMBL/GenBank/DDBJ databases">
        <title>The draft genomic sequence of strain Chitinophaga oryziterrae JCM 16595.</title>
        <authorList>
            <person name="Zhang X."/>
        </authorList>
    </citation>
    <scope>NUCLEOTIDE SEQUENCE [LARGE SCALE GENOMIC DNA]</scope>
    <source>
        <strain evidence="9 10">JCM 16595</strain>
    </source>
</reference>
<dbReference type="AlphaFoldDB" id="A0A6N8JD19"/>
<evidence type="ECO:0000256" key="6">
    <source>
        <dbReference type="SAM" id="Phobius"/>
    </source>
</evidence>
<dbReference type="Pfam" id="PF25954">
    <property type="entry name" value="Beta-barrel_RND_2"/>
    <property type="match status" value="1"/>
</dbReference>
<comment type="caution">
    <text evidence="9">The sequence shown here is derived from an EMBL/GenBank/DDBJ whole genome shotgun (WGS) entry which is preliminary data.</text>
</comment>
<evidence type="ECO:0000256" key="3">
    <source>
        <dbReference type="ARBA" id="ARBA00022989"/>
    </source>
</evidence>
<dbReference type="Pfam" id="PF25917">
    <property type="entry name" value="BSH_RND"/>
    <property type="match status" value="1"/>
</dbReference>
<evidence type="ECO:0000256" key="1">
    <source>
        <dbReference type="ARBA" id="ARBA00004167"/>
    </source>
</evidence>
<dbReference type="OrthoDB" id="9811754at2"/>
<feature type="coiled-coil region" evidence="5">
    <location>
        <begin position="132"/>
        <end position="159"/>
    </location>
</feature>
<accession>A0A6N8JD19</accession>
<dbReference type="InterPro" id="IPR050739">
    <property type="entry name" value="MFP"/>
</dbReference>
<keyword evidence="10" id="KW-1185">Reference proteome</keyword>
<dbReference type="GO" id="GO:0055085">
    <property type="term" value="P:transmembrane transport"/>
    <property type="evidence" value="ECO:0007669"/>
    <property type="project" value="InterPro"/>
</dbReference>
<dbReference type="InterPro" id="IPR058625">
    <property type="entry name" value="MdtA-like_BSH"/>
</dbReference>
<dbReference type="PRINTS" id="PR01490">
    <property type="entry name" value="RTXTOXIND"/>
</dbReference>
<evidence type="ECO:0000313" key="9">
    <source>
        <dbReference type="EMBL" id="MVT42824.1"/>
    </source>
</evidence>
<dbReference type="InterPro" id="IPR058792">
    <property type="entry name" value="Beta-barrel_RND_2"/>
</dbReference>
<organism evidence="9 10">
    <name type="scientific">Chitinophaga oryziterrae</name>
    <dbReference type="NCBI Taxonomy" id="1031224"/>
    <lineage>
        <taxon>Bacteria</taxon>
        <taxon>Pseudomonadati</taxon>
        <taxon>Bacteroidota</taxon>
        <taxon>Chitinophagia</taxon>
        <taxon>Chitinophagales</taxon>
        <taxon>Chitinophagaceae</taxon>
        <taxon>Chitinophaga</taxon>
    </lineage>
</organism>
<sequence length="358" mass="39072">MEQQAPKKTKPKMLIIILLIVIIIAGTGSYYWISSKAYETTDNAQVDGNIIPVRSSVTAYLNEIRFRDNQQVKKGDTLIVFNTIALKAKLEQAQAALENAKADVSVSDIRAIASFQNAQSSLQNAQSGQQDILATKANLDKAKQELERTNNLLKIKAATQEQFETATAALQVAQANYTQAVNKQASSYSNSLGQETSAKAVKGQISVAQAVVKQKMAELALAEEDFSHAYITAPFDGIVTKRSVSQGQYISAGQTLCAVIDNHHLWISANLKETQLDKIKPNQSVQIRLDAFPELKLTGKVESYLGATGARFSLLPPDNATGNFIKITQRFPIRISIDGEQPTALYPGLSAFLKIKVQ</sequence>
<evidence type="ECO:0000256" key="2">
    <source>
        <dbReference type="ARBA" id="ARBA00022692"/>
    </source>
</evidence>
<comment type="subcellular location">
    <subcellularLocation>
        <location evidence="1">Membrane</location>
        <topology evidence="1">Single-pass membrane protein</topology>
    </subcellularLocation>
</comment>
<feature type="transmembrane region" description="Helical" evidence="6">
    <location>
        <begin position="12"/>
        <end position="33"/>
    </location>
</feature>
<keyword evidence="5" id="KW-0175">Coiled coil</keyword>
<evidence type="ECO:0000256" key="5">
    <source>
        <dbReference type="SAM" id="Coils"/>
    </source>
</evidence>
<keyword evidence="3 6" id="KW-1133">Transmembrane helix</keyword>
<keyword evidence="2 6" id="KW-0812">Transmembrane</keyword>
<evidence type="ECO:0000259" key="8">
    <source>
        <dbReference type="Pfam" id="PF25954"/>
    </source>
</evidence>
<dbReference type="PANTHER" id="PTHR30386">
    <property type="entry name" value="MEMBRANE FUSION SUBUNIT OF EMRAB-TOLC MULTIDRUG EFFLUX PUMP"/>
    <property type="match status" value="1"/>
</dbReference>
<evidence type="ECO:0000256" key="4">
    <source>
        <dbReference type="ARBA" id="ARBA00023136"/>
    </source>
</evidence>
<evidence type="ECO:0000313" key="10">
    <source>
        <dbReference type="Proteomes" id="UP000468388"/>
    </source>
</evidence>
<keyword evidence="4 6" id="KW-0472">Membrane</keyword>
<dbReference type="EMBL" id="WRXO01000005">
    <property type="protein sequence ID" value="MVT42824.1"/>
    <property type="molecule type" value="Genomic_DNA"/>
</dbReference>
<dbReference type="Gene3D" id="2.40.50.100">
    <property type="match status" value="1"/>
</dbReference>
<dbReference type="SUPFAM" id="SSF111369">
    <property type="entry name" value="HlyD-like secretion proteins"/>
    <property type="match status" value="2"/>
</dbReference>
<dbReference type="Proteomes" id="UP000468388">
    <property type="component" value="Unassembled WGS sequence"/>
</dbReference>
<dbReference type="PANTHER" id="PTHR30386:SF26">
    <property type="entry name" value="TRANSPORT PROTEIN COMB"/>
    <property type="match status" value="1"/>
</dbReference>
<dbReference type="GO" id="GO:0016020">
    <property type="term" value="C:membrane"/>
    <property type="evidence" value="ECO:0007669"/>
    <property type="project" value="UniProtKB-SubCell"/>
</dbReference>
<name>A0A6N8JD19_9BACT</name>